<comment type="caution">
    <text evidence="2">The sequence shown here is derived from an EMBL/GenBank/DDBJ whole genome shotgun (WGS) entry which is preliminary data.</text>
</comment>
<sequence>MSISSILLLLLIPQSPLAVDTASRRISFPPLVRVSTTVDAAAVLLEEEEKAEAKIRGNEGGIIEREVHESSSAVALLWPFAGQYELVLLVATGLVLGGNAKFHSRAKKVVDIVINTANDASQTIYNTTGAMKDISTNLEVSNGSSSQASGFLTSTSQKLDSEAAVIQRHAEKNRHAIDKSLKIV</sequence>
<dbReference type="Proteomes" id="UP000306102">
    <property type="component" value="Unassembled WGS sequence"/>
</dbReference>
<gene>
    <name evidence="2" type="ORF">TEA_005152</name>
</gene>
<keyword evidence="1" id="KW-0732">Signal</keyword>
<name>A0A4S4DUF2_CAMSN</name>
<evidence type="ECO:0000256" key="1">
    <source>
        <dbReference type="SAM" id="SignalP"/>
    </source>
</evidence>
<dbReference type="PANTHER" id="PTHR31414">
    <property type="entry name" value="TRANSMEMBRANE PROTEIN DDB_G0292058"/>
    <property type="match status" value="1"/>
</dbReference>
<accession>A0A4S4DUF2</accession>
<keyword evidence="3" id="KW-1185">Reference proteome</keyword>
<dbReference type="InterPro" id="IPR040283">
    <property type="entry name" value="DDB_G0292058-like"/>
</dbReference>
<evidence type="ECO:0008006" key="4">
    <source>
        <dbReference type="Google" id="ProtNLM"/>
    </source>
</evidence>
<dbReference type="AlphaFoldDB" id="A0A4S4DUF2"/>
<evidence type="ECO:0000313" key="2">
    <source>
        <dbReference type="EMBL" id="THG06918.1"/>
    </source>
</evidence>
<feature type="signal peptide" evidence="1">
    <location>
        <begin position="1"/>
        <end position="18"/>
    </location>
</feature>
<organism evidence="2 3">
    <name type="scientific">Camellia sinensis var. sinensis</name>
    <name type="common">China tea</name>
    <dbReference type="NCBI Taxonomy" id="542762"/>
    <lineage>
        <taxon>Eukaryota</taxon>
        <taxon>Viridiplantae</taxon>
        <taxon>Streptophyta</taxon>
        <taxon>Embryophyta</taxon>
        <taxon>Tracheophyta</taxon>
        <taxon>Spermatophyta</taxon>
        <taxon>Magnoliopsida</taxon>
        <taxon>eudicotyledons</taxon>
        <taxon>Gunneridae</taxon>
        <taxon>Pentapetalae</taxon>
        <taxon>asterids</taxon>
        <taxon>Ericales</taxon>
        <taxon>Theaceae</taxon>
        <taxon>Camellia</taxon>
    </lineage>
</organism>
<dbReference type="GO" id="GO:0016020">
    <property type="term" value="C:membrane"/>
    <property type="evidence" value="ECO:0007669"/>
    <property type="project" value="TreeGrafter"/>
</dbReference>
<dbReference type="EMBL" id="SDRB02010375">
    <property type="protein sequence ID" value="THG06918.1"/>
    <property type="molecule type" value="Genomic_DNA"/>
</dbReference>
<evidence type="ECO:0000313" key="3">
    <source>
        <dbReference type="Proteomes" id="UP000306102"/>
    </source>
</evidence>
<dbReference type="PANTHER" id="PTHR31414:SF18">
    <property type="entry name" value="TRANSMEMBRANE PROTEIN-RELATED"/>
    <property type="match status" value="1"/>
</dbReference>
<reference evidence="2 3" key="1">
    <citation type="journal article" date="2018" name="Proc. Natl. Acad. Sci. U.S.A.">
        <title>Draft genome sequence of Camellia sinensis var. sinensis provides insights into the evolution of the tea genome and tea quality.</title>
        <authorList>
            <person name="Wei C."/>
            <person name="Yang H."/>
            <person name="Wang S."/>
            <person name="Zhao J."/>
            <person name="Liu C."/>
            <person name="Gao L."/>
            <person name="Xia E."/>
            <person name="Lu Y."/>
            <person name="Tai Y."/>
            <person name="She G."/>
            <person name="Sun J."/>
            <person name="Cao H."/>
            <person name="Tong W."/>
            <person name="Gao Q."/>
            <person name="Li Y."/>
            <person name="Deng W."/>
            <person name="Jiang X."/>
            <person name="Wang W."/>
            <person name="Chen Q."/>
            <person name="Zhang S."/>
            <person name="Li H."/>
            <person name="Wu J."/>
            <person name="Wang P."/>
            <person name="Li P."/>
            <person name="Shi C."/>
            <person name="Zheng F."/>
            <person name="Jian J."/>
            <person name="Huang B."/>
            <person name="Shan D."/>
            <person name="Shi M."/>
            <person name="Fang C."/>
            <person name="Yue Y."/>
            <person name="Li F."/>
            <person name="Li D."/>
            <person name="Wei S."/>
            <person name="Han B."/>
            <person name="Jiang C."/>
            <person name="Yin Y."/>
            <person name="Xia T."/>
            <person name="Zhang Z."/>
            <person name="Bennetzen J.L."/>
            <person name="Zhao S."/>
            <person name="Wan X."/>
        </authorList>
    </citation>
    <scope>NUCLEOTIDE SEQUENCE [LARGE SCALE GENOMIC DNA]</scope>
    <source>
        <strain evidence="3">cv. Shuchazao</strain>
        <tissue evidence="2">Leaf</tissue>
    </source>
</reference>
<protein>
    <recommendedName>
        <fullName evidence="4">DUF1664 domain-containing protein</fullName>
    </recommendedName>
</protein>
<proteinExistence type="predicted"/>
<dbReference type="STRING" id="542762.A0A4S4DUF2"/>
<feature type="chain" id="PRO_5020796809" description="DUF1664 domain-containing protein" evidence="1">
    <location>
        <begin position="19"/>
        <end position="184"/>
    </location>
</feature>